<accession>A0A8A0RKL2</accession>
<organism evidence="2 3">
    <name type="scientific">Koleobacter methoxysyntrophicus</name>
    <dbReference type="NCBI Taxonomy" id="2751313"/>
    <lineage>
        <taxon>Bacteria</taxon>
        <taxon>Bacillati</taxon>
        <taxon>Bacillota</taxon>
        <taxon>Clostridia</taxon>
        <taxon>Koleobacterales</taxon>
        <taxon>Koleobacteraceae</taxon>
        <taxon>Koleobacter</taxon>
    </lineage>
</organism>
<dbReference type="Pfam" id="PF05168">
    <property type="entry name" value="HEPN"/>
    <property type="match status" value="1"/>
</dbReference>
<dbReference type="SMART" id="SM00748">
    <property type="entry name" value="HEPN"/>
    <property type="match status" value="1"/>
</dbReference>
<dbReference type="Gene3D" id="1.20.120.330">
    <property type="entry name" value="Nucleotidyltransferases domain 2"/>
    <property type="match status" value="1"/>
</dbReference>
<dbReference type="SUPFAM" id="SSF81593">
    <property type="entry name" value="Nucleotidyltransferase substrate binding subunit/domain"/>
    <property type="match status" value="1"/>
</dbReference>
<reference evidence="2" key="1">
    <citation type="submission" date="2020-07" db="EMBL/GenBank/DDBJ databases">
        <title>Koleobacter methoxysyntrophicus gen. nov., sp. nov., a novel anaerobic bacterium isolated from deep subsurface oil field and proposal of Koleobacterales ord. nov. in the phylum Firmicutes.</title>
        <authorList>
            <person name="Sakamoto S."/>
            <person name="Tamaki H."/>
        </authorList>
    </citation>
    <scope>NUCLEOTIDE SEQUENCE</scope>
    <source>
        <strain evidence="2">NRmbB1</strain>
    </source>
</reference>
<evidence type="ECO:0000313" key="2">
    <source>
        <dbReference type="EMBL" id="QSQ08254.1"/>
    </source>
</evidence>
<gene>
    <name evidence="2" type="ORF">H0A61_00574</name>
</gene>
<evidence type="ECO:0000313" key="3">
    <source>
        <dbReference type="Proteomes" id="UP000662904"/>
    </source>
</evidence>
<dbReference type="RefSeq" id="WP_206708478.1">
    <property type="nucleotide sequence ID" value="NZ_CP059066.1"/>
</dbReference>
<proteinExistence type="predicted"/>
<feature type="domain" description="HEPN" evidence="1">
    <location>
        <begin position="11"/>
        <end position="111"/>
    </location>
</feature>
<name>A0A8A0RKL2_9FIRM</name>
<dbReference type="KEGG" id="kme:H0A61_00574"/>
<sequence>MKENKIVRAWLKRAEYDLETAKAMLETRRYLYVGVMAQQAVEKLLKEMYFKKFGKEPPRVHSLVYLAELVEISELDFDYLEKLTLLYSESRYSFTMNIKKNEAIIFSLFVV</sequence>
<dbReference type="AlphaFoldDB" id="A0A8A0RKL2"/>
<protein>
    <recommendedName>
        <fullName evidence="1">HEPN domain-containing protein</fullName>
    </recommendedName>
</protein>
<dbReference type="PROSITE" id="PS50910">
    <property type="entry name" value="HEPN"/>
    <property type="match status" value="1"/>
</dbReference>
<dbReference type="Proteomes" id="UP000662904">
    <property type="component" value="Chromosome"/>
</dbReference>
<dbReference type="InterPro" id="IPR007842">
    <property type="entry name" value="HEPN_dom"/>
</dbReference>
<keyword evidence="3" id="KW-1185">Reference proteome</keyword>
<dbReference type="EMBL" id="CP059066">
    <property type="protein sequence ID" value="QSQ08254.1"/>
    <property type="molecule type" value="Genomic_DNA"/>
</dbReference>
<evidence type="ECO:0000259" key="1">
    <source>
        <dbReference type="PROSITE" id="PS50910"/>
    </source>
</evidence>